<comment type="caution">
    <text evidence="2">The sequence shown here is derived from an EMBL/GenBank/DDBJ whole genome shotgun (WGS) entry which is preliminary data.</text>
</comment>
<dbReference type="EMBL" id="JACCCV010000001">
    <property type="protein sequence ID" value="NYF51811.1"/>
    <property type="molecule type" value="Genomic_DNA"/>
</dbReference>
<evidence type="ECO:0000256" key="1">
    <source>
        <dbReference type="SAM" id="Phobius"/>
    </source>
</evidence>
<accession>A0A7Y9NLZ1</accession>
<gene>
    <name evidence="2" type="ORF">HDF12_002176</name>
</gene>
<dbReference type="AlphaFoldDB" id="A0A7Y9NLZ1"/>
<name>A0A7Y9NLZ1_9BACT</name>
<keyword evidence="1" id="KW-0472">Membrane</keyword>
<feature type="transmembrane region" description="Helical" evidence="1">
    <location>
        <begin position="12"/>
        <end position="33"/>
    </location>
</feature>
<dbReference type="Proteomes" id="UP000534186">
    <property type="component" value="Unassembled WGS sequence"/>
</dbReference>
<feature type="transmembrane region" description="Helical" evidence="1">
    <location>
        <begin position="53"/>
        <end position="70"/>
    </location>
</feature>
<evidence type="ECO:0000313" key="2">
    <source>
        <dbReference type="EMBL" id="NYF51811.1"/>
    </source>
</evidence>
<feature type="transmembrane region" description="Helical" evidence="1">
    <location>
        <begin position="99"/>
        <end position="119"/>
    </location>
</feature>
<organism evidence="2 3">
    <name type="scientific">Tunturiibacter lichenicola</name>
    <dbReference type="NCBI Taxonomy" id="2051959"/>
    <lineage>
        <taxon>Bacteria</taxon>
        <taxon>Pseudomonadati</taxon>
        <taxon>Acidobacteriota</taxon>
        <taxon>Terriglobia</taxon>
        <taxon>Terriglobales</taxon>
        <taxon>Acidobacteriaceae</taxon>
        <taxon>Tunturiibacter</taxon>
    </lineage>
</organism>
<proteinExistence type="predicted"/>
<keyword evidence="1" id="KW-1133">Transmembrane helix</keyword>
<protein>
    <submittedName>
        <fullName evidence="2">Uncharacterized protein</fullName>
    </submittedName>
</protein>
<reference evidence="2 3" key="1">
    <citation type="submission" date="2020-07" db="EMBL/GenBank/DDBJ databases">
        <title>Genomic Encyclopedia of Type Strains, Phase IV (KMG-V): Genome sequencing to study the core and pangenomes of soil and plant-associated prokaryotes.</title>
        <authorList>
            <person name="Whitman W."/>
        </authorList>
    </citation>
    <scope>NUCLEOTIDE SEQUENCE [LARGE SCALE GENOMIC DNA]</scope>
    <source>
        <strain evidence="2 3">M8UP30</strain>
    </source>
</reference>
<keyword evidence="1" id="KW-0812">Transmembrane</keyword>
<sequence length="180" mass="20069">MAKRSPDPKQLVTWAIAGAVIAASTWFLSFVHIPRLTANGEGFWAVLWTDRLRFAYFAPFAIGLALSLWAEHRFKRGLKGEIWSEAELEPVRVLVAKPLWSWTSWLLIGVAAVAVILSARTSGTGHIALLYLLLYPIQTAARIRQLVTPKVTSAGGLKDWQNVKPIHSDHWGEQPLHPSE</sequence>
<evidence type="ECO:0000313" key="3">
    <source>
        <dbReference type="Proteomes" id="UP000534186"/>
    </source>
</evidence>